<evidence type="ECO:0000313" key="8">
    <source>
        <dbReference type="Proteomes" id="UP000001873"/>
    </source>
</evidence>
<protein>
    <submittedName>
        <fullName evidence="7">Helicase conserved C-terminal domain protein</fullName>
    </submittedName>
</protein>
<dbReference type="PANTHER" id="PTHR12131:SF1">
    <property type="entry name" value="ATP-DEPENDENT RNA HELICASE SUPV3L1, MITOCHONDRIAL-RELATED"/>
    <property type="match status" value="1"/>
</dbReference>
<dbReference type="InterPro" id="IPR014001">
    <property type="entry name" value="Helicase_ATP-bd"/>
</dbReference>
<dbReference type="GO" id="GO:0004386">
    <property type="term" value="F:helicase activity"/>
    <property type="evidence" value="ECO:0007669"/>
    <property type="project" value="UniProtKB-KW"/>
</dbReference>
<accession>B4U4F6</accession>
<evidence type="ECO:0000313" key="7">
    <source>
        <dbReference type="EMBL" id="ACG62873.1"/>
    </source>
</evidence>
<name>B4U4F6_STREM</name>
<dbReference type="Proteomes" id="UP000001873">
    <property type="component" value="Chromosome"/>
</dbReference>
<keyword evidence="4" id="KW-0067">ATP-binding</keyword>
<feature type="domain" description="Helicase C-terminal" evidence="6">
    <location>
        <begin position="279"/>
        <end position="453"/>
    </location>
</feature>
<dbReference type="PANTHER" id="PTHR12131">
    <property type="entry name" value="ATP-DEPENDENT RNA AND DNA HELICASE"/>
    <property type="match status" value="1"/>
</dbReference>
<dbReference type="EMBL" id="CP001129">
    <property type="protein sequence ID" value="ACG62873.1"/>
    <property type="molecule type" value="Genomic_DNA"/>
</dbReference>
<dbReference type="Gene3D" id="3.40.50.300">
    <property type="entry name" value="P-loop containing nucleotide triphosphate hydrolases"/>
    <property type="match status" value="2"/>
</dbReference>
<evidence type="ECO:0000256" key="2">
    <source>
        <dbReference type="ARBA" id="ARBA00022801"/>
    </source>
</evidence>
<evidence type="ECO:0000259" key="6">
    <source>
        <dbReference type="PROSITE" id="PS51194"/>
    </source>
</evidence>
<dbReference type="InterPro" id="IPR011545">
    <property type="entry name" value="DEAD/DEAH_box_helicase_dom"/>
</dbReference>
<feature type="domain" description="Helicase ATP-binding" evidence="5">
    <location>
        <begin position="99"/>
        <end position="255"/>
    </location>
</feature>
<organism evidence="7 8">
    <name type="scientific">Streptococcus equi subsp. zooepidemicus (strain MGCS10565)</name>
    <dbReference type="NCBI Taxonomy" id="552526"/>
    <lineage>
        <taxon>Bacteria</taxon>
        <taxon>Bacillati</taxon>
        <taxon>Bacillota</taxon>
        <taxon>Bacilli</taxon>
        <taxon>Lactobacillales</taxon>
        <taxon>Streptococcaceae</taxon>
        <taxon>Streptococcus</taxon>
    </lineage>
</organism>
<dbReference type="RefSeq" id="WP_012516129.1">
    <property type="nucleotide sequence ID" value="NC_011134.1"/>
</dbReference>
<evidence type="ECO:0000256" key="3">
    <source>
        <dbReference type="ARBA" id="ARBA00022806"/>
    </source>
</evidence>
<dbReference type="SUPFAM" id="SSF52540">
    <property type="entry name" value="P-loop containing nucleoside triphosphate hydrolases"/>
    <property type="match status" value="1"/>
</dbReference>
<dbReference type="InterPro" id="IPR001650">
    <property type="entry name" value="Helicase_C-like"/>
</dbReference>
<proteinExistence type="predicted"/>
<sequence length="686" mass="79607">MDKQLQDFNLGFLIARDISESQDYHKLIEVLERWDSVHDTLKPVFVDLIESFGFYPYLNDEKLSSLNLSAKYRNEFHKSNISIGGDEKIRFHSEQKRIEEIISKKQNIILSAPTSFGKSLLIEEFISRKIYKNIIIIQPTLALIDETRKKLRKYTAYNIVVNTKQELSDNNIFILTSERVLELFPKISEIKIDLFVIDEFYKISNSKSDERVSQLNIAFYKIMQINSPQLLLLTPNVDDISSDFLNKYNIKFISTEYSLVNQNITHIEYSGKDSDKKEKLFELLKSIPDQTIVYVRSPKRAEELSLEYITRITKIGVELPIIQWIDENISEEWNLKIILNHGIGMHNGQFPRHIVNSQLDYFNQGKLNVIFATTSLIEGVNTAAKNIVIFDMKKSNKPLSYFDFNNIKGRAGRMMQHYSGNIFYFDTPPLKTLEKVDIPLIEQKDNLQSEVLINLESTDVKDNLKERYDTIKSSVSEELWTIFRENYYDVESQKQLYNYLIQNPNLLTDLSWNNHSPSYDTLLQTMKAISHGLDNVSNNSYKHIALKANKISKGNIKDVIDSEVQYQLDKADNEDLHKVYNKAIFDIFKFVRTEAKFKIPKKMSVLQSIVNYILEDKKADYSSFIAKLENEGVGGSKSILLDYGVPSTAIKKIRTNLGSTEIIDYIKNNLDSLNFTNYEREIVEKL</sequence>
<dbReference type="AlphaFoldDB" id="B4U4F6"/>
<keyword evidence="1" id="KW-0547">Nucleotide-binding</keyword>
<evidence type="ECO:0000256" key="4">
    <source>
        <dbReference type="ARBA" id="ARBA00022840"/>
    </source>
</evidence>
<dbReference type="GO" id="GO:0005524">
    <property type="term" value="F:ATP binding"/>
    <property type="evidence" value="ECO:0007669"/>
    <property type="project" value="UniProtKB-KW"/>
</dbReference>
<evidence type="ECO:0000259" key="5">
    <source>
        <dbReference type="PROSITE" id="PS51192"/>
    </source>
</evidence>
<dbReference type="SMART" id="SM00490">
    <property type="entry name" value="HELICc"/>
    <property type="match status" value="1"/>
</dbReference>
<dbReference type="InterPro" id="IPR027417">
    <property type="entry name" value="P-loop_NTPase"/>
</dbReference>
<dbReference type="SMART" id="SM00487">
    <property type="entry name" value="DEXDc"/>
    <property type="match status" value="1"/>
</dbReference>
<dbReference type="PROSITE" id="PS51194">
    <property type="entry name" value="HELICASE_CTER"/>
    <property type="match status" value="1"/>
</dbReference>
<dbReference type="PROSITE" id="PS51192">
    <property type="entry name" value="HELICASE_ATP_BIND_1"/>
    <property type="match status" value="1"/>
</dbReference>
<gene>
    <name evidence="7" type="ordered locus">Sez_1540</name>
</gene>
<dbReference type="Pfam" id="PF00270">
    <property type="entry name" value="DEAD"/>
    <property type="match status" value="1"/>
</dbReference>
<keyword evidence="2" id="KW-0378">Hydrolase</keyword>
<dbReference type="InterPro" id="IPR050699">
    <property type="entry name" value="RNA-DNA_Helicase"/>
</dbReference>
<dbReference type="GO" id="GO:0016787">
    <property type="term" value="F:hydrolase activity"/>
    <property type="evidence" value="ECO:0007669"/>
    <property type="project" value="UniProtKB-KW"/>
</dbReference>
<dbReference type="Pfam" id="PF00271">
    <property type="entry name" value="Helicase_C"/>
    <property type="match status" value="1"/>
</dbReference>
<dbReference type="KEGG" id="sez:Sez_1540"/>
<dbReference type="HOGENOM" id="CLU_025497_0_0_9"/>
<evidence type="ECO:0000256" key="1">
    <source>
        <dbReference type="ARBA" id="ARBA00022741"/>
    </source>
</evidence>
<keyword evidence="3 7" id="KW-0347">Helicase</keyword>
<dbReference type="GO" id="GO:0003676">
    <property type="term" value="F:nucleic acid binding"/>
    <property type="evidence" value="ECO:0007669"/>
    <property type="project" value="InterPro"/>
</dbReference>
<reference evidence="7 8" key="1">
    <citation type="journal article" date="2008" name="PLoS ONE">
        <title>Genome sequence of a lancefield group C Streptococcus zooepidemicus strain causing epidemic nephritis: new information about an old disease.</title>
        <authorList>
            <person name="Beres S.B."/>
            <person name="Sesso R."/>
            <person name="Pinto S.W.L."/>
            <person name="Hoe N.P."/>
            <person name="Porcella S.F."/>
            <person name="Deleo F.R."/>
            <person name="Musser J.M."/>
        </authorList>
    </citation>
    <scope>NUCLEOTIDE SEQUENCE [LARGE SCALE GENOMIC DNA]</scope>
    <source>
        <strain evidence="7 8">MGCS10565</strain>
    </source>
</reference>